<feature type="compositionally biased region" description="Low complexity" evidence="4">
    <location>
        <begin position="28"/>
        <end position="39"/>
    </location>
</feature>
<dbReference type="PANTHER" id="PTHR13923">
    <property type="entry name" value="SEC31-RELATED PROTEIN"/>
    <property type="match status" value="1"/>
</dbReference>
<gene>
    <name evidence="5" type="primary">SEC31_2</name>
    <name evidence="5" type="ORF">FOZ62_008242</name>
</gene>
<feature type="compositionally biased region" description="Polar residues" evidence="4">
    <location>
        <begin position="159"/>
        <end position="186"/>
    </location>
</feature>
<dbReference type="GO" id="GO:0005198">
    <property type="term" value="F:structural molecule activity"/>
    <property type="evidence" value="ECO:0007669"/>
    <property type="project" value="TreeGrafter"/>
</dbReference>
<dbReference type="Proteomes" id="UP000574390">
    <property type="component" value="Unassembled WGS sequence"/>
</dbReference>
<evidence type="ECO:0000256" key="1">
    <source>
        <dbReference type="ARBA" id="ARBA00022448"/>
    </source>
</evidence>
<evidence type="ECO:0000256" key="4">
    <source>
        <dbReference type="SAM" id="MobiDB-lite"/>
    </source>
</evidence>
<proteinExistence type="predicted"/>
<accession>A0A7J6S0M6</accession>
<keyword evidence="3" id="KW-0677">Repeat</keyword>
<feature type="non-terminal residue" evidence="5">
    <location>
        <position position="305"/>
    </location>
</feature>
<feature type="compositionally biased region" description="Low complexity" evidence="4">
    <location>
        <begin position="89"/>
        <end position="110"/>
    </location>
</feature>
<dbReference type="InterPro" id="IPR040251">
    <property type="entry name" value="SEC31-like"/>
</dbReference>
<dbReference type="GO" id="GO:0090110">
    <property type="term" value="P:COPII-coated vesicle cargo loading"/>
    <property type="evidence" value="ECO:0007669"/>
    <property type="project" value="TreeGrafter"/>
</dbReference>
<reference evidence="5 6" key="1">
    <citation type="submission" date="2020-04" db="EMBL/GenBank/DDBJ databases">
        <title>Perkinsus olseni comparative genomics.</title>
        <authorList>
            <person name="Bogema D.R."/>
        </authorList>
    </citation>
    <scope>NUCLEOTIDE SEQUENCE [LARGE SCALE GENOMIC DNA]</scope>
    <source>
        <strain evidence="5">ATCC PRA-205</strain>
    </source>
</reference>
<protein>
    <submittedName>
        <fullName evidence="5">Protein transport protein S31</fullName>
    </submittedName>
</protein>
<feature type="region of interest" description="Disordered" evidence="4">
    <location>
        <begin position="28"/>
        <end position="209"/>
    </location>
</feature>
<dbReference type="GO" id="GO:0070971">
    <property type="term" value="C:endoplasmic reticulum exit site"/>
    <property type="evidence" value="ECO:0007669"/>
    <property type="project" value="TreeGrafter"/>
</dbReference>
<keyword evidence="2" id="KW-0853">WD repeat</keyword>
<sequence length="305" mass="31499">MEARSPTGSRSGVALFWQSHRRIVARPVAASPAAASHAPMVPPQPTGVPGTLPPGGARPGQQSPYSAAPSPAGYQPGYEGAYQQGHVAGGYPAQQQQQQPVAGYGGPQAQSGYGTPGYAQRSPRQQQQQYGMQQQSGGMSPAINGPAASGSMRGGVATPVQQPASATPMGSGSSTAPHAAAVSTTPGLPVSWPVPTSVQQSGYSNPATLSGNQAVGAHCAPSQPQAPPMAAADVSNCQRVLNQLLEINCQDGNRRKREDLTKRLNELYSKLQNGHISETAQEKVKELCAAVDGQDFHAAKRIVVI</sequence>
<organism evidence="5 6">
    <name type="scientific">Perkinsus olseni</name>
    <name type="common">Perkinsus atlanticus</name>
    <dbReference type="NCBI Taxonomy" id="32597"/>
    <lineage>
        <taxon>Eukaryota</taxon>
        <taxon>Sar</taxon>
        <taxon>Alveolata</taxon>
        <taxon>Perkinsozoa</taxon>
        <taxon>Perkinsea</taxon>
        <taxon>Perkinsida</taxon>
        <taxon>Perkinsidae</taxon>
        <taxon>Perkinsus</taxon>
    </lineage>
</organism>
<evidence type="ECO:0000313" key="6">
    <source>
        <dbReference type="Proteomes" id="UP000574390"/>
    </source>
</evidence>
<feature type="compositionally biased region" description="Low complexity" evidence="4">
    <location>
        <begin position="117"/>
        <end position="142"/>
    </location>
</feature>
<name>A0A7J6S0M6_PEROL</name>
<dbReference type="GO" id="GO:0007029">
    <property type="term" value="P:endoplasmic reticulum organization"/>
    <property type="evidence" value="ECO:0007669"/>
    <property type="project" value="TreeGrafter"/>
</dbReference>
<dbReference type="PANTHER" id="PTHR13923:SF11">
    <property type="entry name" value="SECRETORY 31, ISOFORM D"/>
    <property type="match status" value="1"/>
</dbReference>
<dbReference type="EMBL" id="JABANM010018177">
    <property type="protein sequence ID" value="KAF4726524.1"/>
    <property type="molecule type" value="Genomic_DNA"/>
</dbReference>
<dbReference type="GO" id="GO:0030127">
    <property type="term" value="C:COPII vesicle coat"/>
    <property type="evidence" value="ECO:0007669"/>
    <property type="project" value="TreeGrafter"/>
</dbReference>
<evidence type="ECO:0000313" key="5">
    <source>
        <dbReference type="EMBL" id="KAF4726524.1"/>
    </source>
</evidence>
<comment type="caution">
    <text evidence="5">The sequence shown here is derived from an EMBL/GenBank/DDBJ whole genome shotgun (WGS) entry which is preliminary data.</text>
</comment>
<evidence type="ECO:0000256" key="2">
    <source>
        <dbReference type="ARBA" id="ARBA00022574"/>
    </source>
</evidence>
<feature type="compositionally biased region" description="Polar residues" evidence="4">
    <location>
        <begin position="194"/>
        <end position="209"/>
    </location>
</feature>
<keyword evidence="1" id="KW-0813">Transport</keyword>
<dbReference type="Gene3D" id="1.20.940.10">
    <property type="entry name" value="Functional domain of the splicing factor Prp18"/>
    <property type="match status" value="1"/>
</dbReference>
<dbReference type="AlphaFoldDB" id="A0A7J6S0M6"/>
<evidence type="ECO:0000256" key="3">
    <source>
        <dbReference type="ARBA" id="ARBA00022737"/>
    </source>
</evidence>